<feature type="region of interest" description="Disordered" evidence="11">
    <location>
        <begin position="336"/>
        <end position="372"/>
    </location>
</feature>
<sequence>MMVGSCGISDVGDEWAGVEIGDGELGVCLGDARMGLFDEVREFEKSEADSCGRFSAVEAPELLFGGDRNGTDEVVVPKDLCLEGTCSVPSEDAVIGSQLGDIVSFGNADNADCSNASIDEKVPLVSSVEPKHDDEMVVMPVSDEEENIKCLDVELCKSGGDEEKSSLVSTKEACLDGDQTQFEDKMKKSTENREAALPLSSEFLTSTSTCTNLGDSNINENLVDCSEATDLGILEDVEKQHHFSSGTDLITKTLHGERATAASEGFLGVSTSSQLCQPCLVLEENSSLSLVSDDQKRDDCGVALSSGGLFGSVLQSDSIEKGNAKPDTDPMLACSGSLRSSHQRSARQCKSNKKSGSRNTKKQVGKTNSKKLFSGKKTEISLQFTRRKRSFQRKPERVHEWGQFRAVVQVFPENDSLLKQDTQLFQIENCCLKRRNKIRGTKNRKKAQPGGSSPVANRKNSASTGRIRLRVKVGGGAGKNSLEVVLPEDMGSQASLPSFVGECEIERNGEAGTDFSKFTNKVLKLVDNGCATTHLGGTLELPESGYLVDSDNGDKSLGSAVTLDASVGNGLSNCPGVAFQRGVALLDEVVDNQYSYPGTSPDSEVVNSVQDAGIGAQLHEEVNDIVLSSSHELCGLVDEEALRMGSKKNKGKKNGKVKERRSICQGKRKDPRNLSKCRDGREIGRIPTPGDTFVLGKNYNSSLESSGIEAYSIDIFPGLETVELGEMSNVGNVSEDTELSARDVPAKASKSIVKSVGSRINKCSKFNVERRKKKSCASESLNGKGLARVQKEDVQGFASENGIHEDGVLDKDFNGENHPKTSLVISDNHHEPGRVAELSEINALQCNLSDDLGKQYSGSKSAPVDTLNSSSITDGLNGQFLPSQKAWVSCDECHKWRCISVELANSIEHTGCRWTCNDNMDKAFADCSVPQEKTNAEINAELQISDEEDAAFAKSEGCKGKQLTVPRLAPWKSIRSNLFLHRSRKTQTIDEIMVCHCKPHRNGNLGCRDSCLNRILNIECVKGTCPCGDLCSNQQFQKRKYAKLKCLPCGKKGHGLKLLEDVSRGAFLIEYVGEVLDLNAYEARQKEYAAKGQKHFYFMTLNGSEVIDACAKGNLGRFINHSCDPNCRTEKWMVNGEVCIGLFAVRDIKKGEEVTFDYNYVRVFGAAAKRCICGSAECRGYLGGDPLNTDVVLDDSDEEYPEPVMVEEDGENDIHVDKMIPDVLTMPHNERVLDVSDVTIQSPSTIELSVDYSREEDAMENLKLNLGQAKESLQKEESWRSSAIHPLDVQKTSALKPPENTFQEQEEHASNKNIRASQPSELSSIANLASSAATVNKLNFEEHKPSISKPFPVAKSSRPACSIKRGKTSSNPLASDKHQVLTNKPKKMPEGVASSRHDGVEEKLKDLLDSEGGISKRKDATKGYLKLLVLTAASGDNVNGEAFQSTRDLSIILEALLKTKSRTVLVDIINKNGLQMLHNIMKQNSRNFSRTPIIRKLLKVLEFMAQREILTLEHINSSPPCAGMQSFKDSIIELTWHNDSQVYQSARSFRDKWFPRTNKRNTYLDRDDNRFEQRRDPNNNWHSTPHRWRHDQGGRHTEAIDCISHTMSTANSLDNNLQEPTHSSLTMGRKRKSRWDQPPETKQNQVTPDVLQDHRVKQKLESSIQQLEIKLGQQQVTVVDKEKIFTSCNCSLSQQTEASCNVDEMQCSHEDAPPGFPSPIDSDLVPSDASTPQSANCQRGHSACKVTTGYFQERYLAHLPVSYGIPLPFVDRLGIGQNETSDSWTVAPSIPFHPFPPLPPFPRDVSKFNPPPSDMTMNGSHDVKLEENHGCTPLPEDQVTSDVSWSRPPDRAVTGASIQHDKAVIGASSQHAMLMRGASDHLDRRYFRQQKKNNFNHDRPWHWRRNQDGVKTSNFRNRGPYLRLGNVEHKGGGFSCSESVSDGREHISSTLYQHQRGQRNH</sequence>
<comment type="subcellular location">
    <subcellularLocation>
        <location evidence="2">Chromosome</location>
    </subcellularLocation>
    <subcellularLocation>
        <location evidence="1">Nucleus</location>
    </subcellularLocation>
</comment>
<name>A0AAP0IA23_9MAGN</name>
<keyword evidence="4" id="KW-0489">Methyltransferase</keyword>
<feature type="domain" description="Post-SET" evidence="13">
    <location>
        <begin position="1167"/>
        <end position="1183"/>
    </location>
</feature>
<feature type="region of interest" description="Disordered" evidence="11">
    <location>
        <begin position="1832"/>
        <end position="1855"/>
    </location>
</feature>
<dbReference type="PROSITE" id="PS50868">
    <property type="entry name" value="POST_SET"/>
    <property type="match status" value="1"/>
</dbReference>
<dbReference type="InterPro" id="IPR003616">
    <property type="entry name" value="Post-SET_dom"/>
</dbReference>
<dbReference type="SMART" id="SM00317">
    <property type="entry name" value="SET"/>
    <property type="match status" value="1"/>
</dbReference>
<feature type="domain" description="CW-type" evidence="14">
    <location>
        <begin position="881"/>
        <end position="935"/>
    </location>
</feature>
<feature type="compositionally biased region" description="Polar residues" evidence="11">
    <location>
        <begin position="450"/>
        <end position="464"/>
    </location>
</feature>
<keyword evidence="10" id="KW-0539">Nucleus</keyword>
<evidence type="ECO:0008006" key="18">
    <source>
        <dbReference type="Google" id="ProtNLM"/>
    </source>
</evidence>
<feature type="compositionally biased region" description="Basic and acidic residues" evidence="11">
    <location>
        <begin position="1565"/>
        <end position="1577"/>
    </location>
</feature>
<dbReference type="GO" id="GO:0005694">
    <property type="term" value="C:chromosome"/>
    <property type="evidence" value="ECO:0007669"/>
    <property type="project" value="UniProtKB-SubCell"/>
</dbReference>
<reference evidence="16 17" key="1">
    <citation type="submission" date="2024-01" db="EMBL/GenBank/DDBJ databases">
        <title>Genome assemblies of Stephania.</title>
        <authorList>
            <person name="Yang L."/>
        </authorList>
    </citation>
    <scope>NUCLEOTIDE SEQUENCE [LARGE SCALE GENOMIC DNA]</scope>
    <source>
        <strain evidence="16">JXDWG</strain>
        <tissue evidence="16">Leaf</tissue>
    </source>
</reference>
<dbReference type="Pfam" id="PF00856">
    <property type="entry name" value="SET"/>
    <property type="match status" value="1"/>
</dbReference>
<evidence type="ECO:0000259" key="14">
    <source>
        <dbReference type="PROSITE" id="PS51050"/>
    </source>
</evidence>
<evidence type="ECO:0000256" key="8">
    <source>
        <dbReference type="ARBA" id="ARBA00022771"/>
    </source>
</evidence>
<evidence type="ECO:0000259" key="13">
    <source>
        <dbReference type="PROSITE" id="PS50868"/>
    </source>
</evidence>
<protein>
    <recommendedName>
        <fullName evidence="18">Histone-lysine N-methyltransferase ASHH2</fullName>
    </recommendedName>
</protein>
<evidence type="ECO:0000256" key="10">
    <source>
        <dbReference type="ARBA" id="ARBA00023242"/>
    </source>
</evidence>
<dbReference type="Pfam" id="PF17907">
    <property type="entry name" value="AWS"/>
    <property type="match status" value="1"/>
</dbReference>
<evidence type="ECO:0000256" key="4">
    <source>
        <dbReference type="ARBA" id="ARBA00022603"/>
    </source>
</evidence>
<dbReference type="Gene3D" id="2.170.270.10">
    <property type="entry name" value="SET domain"/>
    <property type="match status" value="1"/>
</dbReference>
<evidence type="ECO:0000256" key="2">
    <source>
        <dbReference type="ARBA" id="ARBA00004286"/>
    </source>
</evidence>
<feature type="region of interest" description="Disordered" evidence="11">
    <location>
        <begin position="438"/>
        <end position="466"/>
    </location>
</feature>
<dbReference type="GO" id="GO:0005634">
    <property type="term" value="C:nucleus"/>
    <property type="evidence" value="ECO:0007669"/>
    <property type="project" value="UniProtKB-SubCell"/>
</dbReference>
<keyword evidence="6" id="KW-0949">S-adenosyl-L-methionine</keyword>
<evidence type="ECO:0000259" key="12">
    <source>
        <dbReference type="PROSITE" id="PS50280"/>
    </source>
</evidence>
<comment type="caution">
    <text evidence="16">The sequence shown here is derived from an EMBL/GenBank/DDBJ whole genome shotgun (WGS) entry which is preliminary data.</text>
</comment>
<feature type="region of interest" description="Disordered" evidence="11">
    <location>
        <begin position="1277"/>
        <end position="1321"/>
    </location>
</feature>
<dbReference type="Gene3D" id="3.30.40.100">
    <property type="match status" value="1"/>
</dbReference>
<evidence type="ECO:0000256" key="6">
    <source>
        <dbReference type="ARBA" id="ARBA00022691"/>
    </source>
</evidence>
<evidence type="ECO:0000256" key="11">
    <source>
        <dbReference type="SAM" id="MobiDB-lite"/>
    </source>
</evidence>
<dbReference type="InterPro" id="IPR001214">
    <property type="entry name" value="SET_dom"/>
</dbReference>
<dbReference type="GO" id="GO:0008270">
    <property type="term" value="F:zinc ion binding"/>
    <property type="evidence" value="ECO:0007669"/>
    <property type="project" value="UniProtKB-KW"/>
</dbReference>
<evidence type="ECO:0000256" key="7">
    <source>
        <dbReference type="ARBA" id="ARBA00022723"/>
    </source>
</evidence>
<dbReference type="PROSITE" id="PS51050">
    <property type="entry name" value="ZF_CW"/>
    <property type="match status" value="1"/>
</dbReference>
<feature type="compositionally biased region" description="Basic residues" evidence="11">
    <location>
        <begin position="438"/>
        <end position="447"/>
    </location>
</feature>
<dbReference type="InterPro" id="IPR006560">
    <property type="entry name" value="AWS_dom"/>
</dbReference>
<dbReference type="EMBL" id="JBBNAG010000008">
    <property type="protein sequence ID" value="KAK9111576.1"/>
    <property type="molecule type" value="Genomic_DNA"/>
</dbReference>
<keyword evidence="5" id="KW-0808">Transferase</keyword>
<dbReference type="Pfam" id="PF07496">
    <property type="entry name" value="zf-CW"/>
    <property type="match status" value="1"/>
</dbReference>
<proteinExistence type="predicted"/>
<dbReference type="SMART" id="SM00570">
    <property type="entry name" value="AWS"/>
    <property type="match status" value="1"/>
</dbReference>
<feature type="region of interest" description="Disordered" evidence="11">
    <location>
        <begin position="1565"/>
        <end position="1594"/>
    </location>
</feature>
<keyword evidence="9" id="KW-0862">Zinc</keyword>
<keyword evidence="8" id="KW-0863">Zinc-finger</keyword>
<feature type="region of interest" description="Disordered" evidence="11">
    <location>
        <begin position="647"/>
        <end position="672"/>
    </location>
</feature>
<dbReference type="CDD" id="cd19172">
    <property type="entry name" value="SET_SETD2"/>
    <property type="match status" value="1"/>
</dbReference>
<organism evidence="16 17">
    <name type="scientific">Stephania cephalantha</name>
    <dbReference type="NCBI Taxonomy" id="152367"/>
    <lineage>
        <taxon>Eukaryota</taxon>
        <taxon>Viridiplantae</taxon>
        <taxon>Streptophyta</taxon>
        <taxon>Embryophyta</taxon>
        <taxon>Tracheophyta</taxon>
        <taxon>Spermatophyta</taxon>
        <taxon>Magnoliopsida</taxon>
        <taxon>Ranunculales</taxon>
        <taxon>Menispermaceae</taxon>
        <taxon>Menispermoideae</taxon>
        <taxon>Cissampelideae</taxon>
        <taxon>Stephania</taxon>
    </lineage>
</organism>
<evidence type="ECO:0000313" key="16">
    <source>
        <dbReference type="EMBL" id="KAK9111576.1"/>
    </source>
</evidence>
<dbReference type="PROSITE" id="PS50280">
    <property type="entry name" value="SET"/>
    <property type="match status" value="1"/>
</dbReference>
<gene>
    <name evidence="16" type="ORF">Scep_019095</name>
</gene>
<keyword evidence="3" id="KW-0158">Chromosome</keyword>
<feature type="compositionally biased region" description="Polar residues" evidence="11">
    <location>
        <begin position="1611"/>
        <end position="1626"/>
    </location>
</feature>
<evidence type="ECO:0000259" key="15">
    <source>
        <dbReference type="PROSITE" id="PS51215"/>
    </source>
</evidence>
<feature type="domain" description="SET" evidence="12">
    <location>
        <begin position="1042"/>
        <end position="1159"/>
    </location>
</feature>
<evidence type="ECO:0000256" key="1">
    <source>
        <dbReference type="ARBA" id="ARBA00004123"/>
    </source>
</evidence>
<dbReference type="GO" id="GO:0046975">
    <property type="term" value="F:histone H3K36 methyltransferase activity"/>
    <property type="evidence" value="ECO:0007669"/>
    <property type="project" value="InterPro"/>
</dbReference>
<dbReference type="InterPro" id="IPR046341">
    <property type="entry name" value="SET_dom_sf"/>
</dbReference>
<accession>A0AAP0IA23</accession>
<dbReference type="Proteomes" id="UP001419268">
    <property type="component" value="Unassembled WGS sequence"/>
</dbReference>
<dbReference type="GO" id="GO:0032259">
    <property type="term" value="P:methylation"/>
    <property type="evidence" value="ECO:0007669"/>
    <property type="project" value="UniProtKB-KW"/>
</dbReference>
<feature type="compositionally biased region" description="Basic residues" evidence="11">
    <location>
        <begin position="341"/>
        <end position="364"/>
    </location>
</feature>
<dbReference type="InterPro" id="IPR044437">
    <property type="entry name" value="SETD2/Set2_SET"/>
</dbReference>
<evidence type="ECO:0000256" key="3">
    <source>
        <dbReference type="ARBA" id="ARBA00022454"/>
    </source>
</evidence>
<dbReference type="SUPFAM" id="SSF82199">
    <property type="entry name" value="SET domain"/>
    <property type="match status" value="1"/>
</dbReference>
<evidence type="ECO:0000313" key="17">
    <source>
        <dbReference type="Proteomes" id="UP001419268"/>
    </source>
</evidence>
<evidence type="ECO:0000256" key="5">
    <source>
        <dbReference type="ARBA" id="ARBA00022679"/>
    </source>
</evidence>
<dbReference type="PANTHER" id="PTHR22884">
    <property type="entry name" value="SET DOMAIN PROTEINS"/>
    <property type="match status" value="1"/>
</dbReference>
<feature type="compositionally biased region" description="Basic and acidic residues" evidence="11">
    <location>
        <begin position="656"/>
        <end position="672"/>
    </location>
</feature>
<dbReference type="FunFam" id="2.170.270.10:FF:000035">
    <property type="entry name" value="Histone-lysine N-methyltransferase"/>
    <property type="match status" value="1"/>
</dbReference>
<keyword evidence="7" id="KW-0479">Metal-binding</keyword>
<keyword evidence="17" id="KW-1185">Reference proteome</keyword>
<feature type="region of interest" description="Disordered" evidence="11">
    <location>
        <begin position="1611"/>
        <end position="1652"/>
    </location>
</feature>
<evidence type="ECO:0000256" key="9">
    <source>
        <dbReference type="ARBA" id="ARBA00022833"/>
    </source>
</evidence>
<feature type="domain" description="AWS" evidence="15">
    <location>
        <begin position="990"/>
        <end position="1040"/>
    </location>
</feature>
<dbReference type="InterPro" id="IPR050777">
    <property type="entry name" value="SET2_Histone-Lys_MeTrsfase"/>
</dbReference>
<dbReference type="InterPro" id="IPR011124">
    <property type="entry name" value="Znf_CW"/>
</dbReference>
<dbReference type="PROSITE" id="PS51215">
    <property type="entry name" value="AWS"/>
    <property type="match status" value="1"/>
</dbReference>